<keyword evidence="2 7" id="KW-0813">Transport</keyword>
<keyword evidence="5 7" id="KW-1133">Transmembrane helix</keyword>
<evidence type="ECO:0000256" key="5">
    <source>
        <dbReference type="ARBA" id="ARBA00022989"/>
    </source>
</evidence>
<dbReference type="EMBL" id="JBHUCO010000001">
    <property type="protein sequence ID" value="MFD1516062.1"/>
    <property type="molecule type" value="Genomic_DNA"/>
</dbReference>
<comment type="subcellular location">
    <subcellularLocation>
        <location evidence="1 7">Cell membrane</location>
        <topology evidence="1 7">Multi-pass membrane protein</topology>
    </subcellularLocation>
</comment>
<name>A0ABW4ENR4_9PSEU</name>
<dbReference type="PROSITE" id="PS50928">
    <property type="entry name" value="ABC_TM1"/>
    <property type="match status" value="1"/>
</dbReference>
<feature type="domain" description="ABC transmembrane type-1" evidence="8">
    <location>
        <begin position="70"/>
        <end position="258"/>
    </location>
</feature>
<evidence type="ECO:0000256" key="7">
    <source>
        <dbReference type="RuleBase" id="RU363032"/>
    </source>
</evidence>
<evidence type="ECO:0000256" key="6">
    <source>
        <dbReference type="ARBA" id="ARBA00023136"/>
    </source>
</evidence>
<proteinExistence type="inferred from homology"/>
<dbReference type="Gene3D" id="1.10.3720.10">
    <property type="entry name" value="MetI-like"/>
    <property type="match status" value="1"/>
</dbReference>
<evidence type="ECO:0000259" key="8">
    <source>
        <dbReference type="PROSITE" id="PS50928"/>
    </source>
</evidence>
<feature type="transmembrane region" description="Helical" evidence="7">
    <location>
        <begin position="186"/>
        <end position="213"/>
    </location>
</feature>
<dbReference type="SUPFAM" id="SSF161098">
    <property type="entry name" value="MetI-like"/>
    <property type="match status" value="1"/>
</dbReference>
<dbReference type="PANTHER" id="PTHR43386:SF25">
    <property type="entry name" value="PEPTIDE ABC TRANSPORTER PERMEASE PROTEIN"/>
    <property type="match status" value="1"/>
</dbReference>
<feature type="transmembrane region" description="Helical" evidence="7">
    <location>
        <begin position="72"/>
        <end position="97"/>
    </location>
</feature>
<comment type="caution">
    <text evidence="9">The sequence shown here is derived from an EMBL/GenBank/DDBJ whole genome shotgun (WGS) entry which is preliminary data.</text>
</comment>
<reference evidence="10" key="1">
    <citation type="journal article" date="2019" name="Int. J. Syst. Evol. Microbiol.">
        <title>The Global Catalogue of Microorganisms (GCM) 10K type strain sequencing project: providing services to taxonomists for standard genome sequencing and annotation.</title>
        <authorList>
            <consortium name="The Broad Institute Genomics Platform"/>
            <consortium name="The Broad Institute Genome Sequencing Center for Infectious Disease"/>
            <person name="Wu L."/>
            <person name="Ma J."/>
        </authorList>
    </citation>
    <scope>NUCLEOTIDE SEQUENCE [LARGE SCALE GENOMIC DNA]</scope>
    <source>
        <strain evidence="10">CCM 7043</strain>
    </source>
</reference>
<organism evidence="9 10">
    <name type="scientific">Pseudonocardia yunnanensis</name>
    <dbReference type="NCBI Taxonomy" id="58107"/>
    <lineage>
        <taxon>Bacteria</taxon>
        <taxon>Bacillati</taxon>
        <taxon>Actinomycetota</taxon>
        <taxon>Actinomycetes</taxon>
        <taxon>Pseudonocardiales</taxon>
        <taxon>Pseudonocardiaceae</taxon>
        <taxon>Pseudonocardia</taxon>
    </lineage>
</organism>
<gene>
    <name evidence="9" type="ORF">ACFSJD_01100</name>
</gene>
<sequence>MSVLRRPTGLLGAVVVALLLLTALVSLVWTPFDPTLVDPSSPWLPPLSGAHLLGTDGSGRDLASQLLAGAQITAFTAVTATVVAGVVGVGLAVLAAVPRRGGELVAHLIDVLVALPTLLLAMVLAAGYGGSVGTAVVAIGIGAGVNVARVARAEMTSVLGTDYVLAARVAGAGTARIVRRHVLPNVAPVLVVQLSLVLALAVLAEAALSYLGFGTPPPTPSWGRMLQDLQQYVTVYPLVVIWPGLSIALVVLGFTSLGDALREAIDPRLRLPGRAAAAEVQS</sequence>
<feature type="transmembrane region" description="Helical" evidence="7">
    <location>
        <begin position="233"/>
        <end position="254"/>
    </location>
</feature>
<dbReference type="InterPro" id="IPR000515">
    <property type="entry name" value="MetI-like"/>
</dbReference>
<dbReference type="CDD" id="cd06261">
    <property type="entry name" value="TM_PBP2"/>
    <property type="match status" value="1"/>
</dbReference>
<evidence type="ECO:0000256" key="2">
    <source>
        <dbReference type="ARBA" id="ARBA00022448"/>
    </source>
</evidence>
<evidence type="ECO:0000313" key="9">
    <source>
        <dbReference type="EMBL" id="MFD1516062.1"/>
    </source>
</evidence>
<comment type="similarity">
    <text evidence="7">Belongs to the binding-protein-dependent transport system permease family.</text>
</comment>
<dbReference type="PANTHER" id="PTHR43386">
    <property type="entry name" value="OLIGOPEPTIDE TRANSPORT SYSTEM PERMEASE PROTEIN APPC"/>
    <property type="match status" value="1"/>
</dbReference>
<protein>
    <submittedName>
        <fullName evidence="9">ABC transporter permease</fullName>
    </submittedName>
</protein>
<evidence type="ECO:0000313" key="10">
    <source>
        <dbReference type="Proteomes" id="UP001597114"/>
    </source>
</evidence>
<evidence type="ECO:0000256" key="4">
    <source>
        <dbReference type="ARBA" id="ARBA00022692"/>
    </source>
</evidence>
<dbReference type="InterPro" id="IPR035906">
    <property type="entry name" value="MetI-like_sf"/>
</dbReference>
<keyword evidence="3" id="KW-1003">Cell membrane</keyword>
<accession>A0ABW4ENR4</accession>
<feature type="transmembrane region" description="Helical" evidence="7">
    <location>
        <begin position="132"/>
        <end position="151"/>
    </location>
</feature>
<dbReference type="Pfam" id="PF00528">
    <property type="entry name" value="BPD_transp_1"/>
    <property type="match status" value="1"/>
</dbReference>
<evidence type="ECO:0000256" key="3">
    <source>
        <dbReference type="ARBA" id="ARBA00022475"/>
    </source>
</evidence>
<evidence type="ECO:0000256" key="1">
    <source>
        <dbReference type="ARBA" id="ARBA00004651"/>
    </source>
</evidence>
<dbReference type="InterPro" id="IPR050366">
    <property type="entry name" value="BP-dependent_transpt_permease"/>
</dbReference>
<dbReference type="Proteomes" id="UP001597114">
    <property type="component" value="Unassembled WGS sequence"/>
</dbReference>
<feature type="transmembrane region" description="Helical" evidence="7">
    <location>
        <begin position="104"/>
        <end position="126"/>
    </location>
</feature>
<keyword evidence="10" id="KW-1185">Reference proteome</keyword>
<dbReference type="RefSeq" id="WP_344724808.1">
    <property type="nucleotide sequence ID" value="NZ_BAAAUS010000027.1"/>
</dbReference>
<keyword evidence="6 7" id="KW-0472">Membrane</keyword>
<keyword evidence="4 7" id="KW-0812">Transmembrane</keyword>